<dbReference type="Pfam" id="PF14559">
    <property type="entry name" value="TPR_19"/>
    <property type="match status" value="2"/>
</dbReference>
<dbReference type="InterPro" id="IPR036869">
    <property type="entry name" value="J_dom_sf"/>
</dbReference>
<dbReference type="PROSITE" id="PS50076">
    <property type="entry name" value="DNAJ_2"/>
    <property type="match status" value="1"/>
</dbReference>
<evidence type="ECO:0000256" key="3">
    <source>
        <dbReference type="PROSITE-ProRule" id="PRU00339"/>
    </source>
</evidence>
<dbReference type="PANTHER" id="PTHR44523">
    <property type="entry name" value="TETRATRICOPEPTIDE REPEAT PROTEIN 13"/>
    <property type="match status" value="1"/>
</dbReference>
<evidence type="ECO:0000256" key="2">
    <source>
        <dbReference type="ARBA" id="ARBA00023016"/>
    </source>
</evidence>
<dbReference type="AlphaFoldDB" id="A0A919XEZ9"/>
<dbReference type="EMBL" id="BORQ01000002">
    <property type="protein sequence ID" value="GIO30961.1"/>
    <property type="molecule type" value="Genomic_DNA"/>
</dbReference>
<feature type="domain" description="J" evidence="6">
    <location>
        <begin position="2"/>
        <end position="63"/>
    </location>
</feature>
<organism evidence="7 8">
    <name type="scientific">Paenibacillus albilobatus</name>
    <dbReference type="NCBI Taxonomy" id="2716884"/>
    <lineage>
        <taxon>Bacteria</taxon>
        <taxon>Bacillati</taxon>
        <taxon>Bacillota</taxon>
        <taxon>Bacilli</taxon>
        <taxon>Bacillales</taxon>
        <taxon>Paenibacillaceae</taxon>
        <taxon>Paenibacillus</taxon>
    </lineage>
</organism>
<dbReference type="SUPFAM" id="SSF48452">
    <property type="entry name" value="TPR-like"/>
    <property type="match status" value="1"/>
</dbReference>
<keyword evidence="3" id="KW-0802">TPR repeat</keyword>
<dbReference type="PROSITE" id="PS50005">
    <property type="entry name" value="TPR"/>
    <property type="match status" value="1"/>
</dbReference>
<dbReference type="PROSITE" id="PS50293">
    <property type="entry name" value="TPR_REGION"/>
    <property type="match status" value="1"/>
</dbReference>
<dbReference type="SMART" id="SM00028">
    <property type="entry name" value="TPR"/>
    <property type="match status" value="4"/>
</dbReference>
<reference evidence="7" key="1">
    <citation type="submission" date="2021-03" db="EMBL/GenBank/DDBJ databases">
        <title>Antimicrobial resistance genes in bacteria isolated from Japanese honey, and their potential for conferring macrolide and lincosamide resistance in the American foulbrood pathogen Paenibacillus larvae.</title>
        <authorList>
            <person name="Okamoto M."/>
            <person name="Kumagai M."/>
            <person name="Kanamori H."/>
            <person name="Takamatsu D."/>
        </authorList>
    </citation>
    <scope>NUCLEOTIDE SEQUENCE</scope>
    <source>
        <strain evidence="7">J2TS6</strain>
    </source>
</reference>
<accession>A0A919XEZ9</accession>
<dbReference type="InterPro" id="IPR001623">
    <property type="entry name" value="DnaJ_domain"/>
</dbReference>
<dbReference type="PANTHER" id="PTHR44523:SF1">
    <property type="entry name" value="TETRATRICOPEPTIDE REPEAT PROTEIN 13"/>
    <property type="match status" value="1"/>
</dbReference>
<dbReference type="InterPro" id="IPR011990">
    <property type="entry name" value="TPR-like_helical_dom_sf"/>
</dbReference>
<dbReference type="GO" id="GO:0006260">
    <property type="term" value="P:DNA replication"/>
    <property type="evidence" value="ECO:0007669"/>
    <property type="project" value="UniProtKB-KW"/>
</dbReference>
<dbReference type="SUPFAM" id="SSF46565">
    <property type="entry name" value="Chaperone J-domain"/>
    <property type="match status" value="1"/>
</dbReference>
<dbReference type="InterPro" id="IPR019734">
    <property type="entry name" value="TPR_rpt"/>
</dbReference>
<keyword evidence="1" id="KW-0235">DNA replication</keyword>
<keyword evidence="5" id="KW-0472">Membrane</keyword>
<sequence>MQIWNILGMEATDDAAKIKRAYAAKLKQHHPEDDPEGYQKLREAYDHALKLAKERRKKAASLSRAESEGQEEDARPLLAESENVRHTGSLNNVEVGSAEIGQDAFGMETETETGGEDEYETTYVHRRITDFGQNQPPEPVDPLEQFMERIERLYDHFPSRIDPDRWVEQLNSDTMWNVGMQSNISVRLLYFMEDHHFVPEAVWTLLENTFHWSETAGEDPKDFKDEFPNVYAYAVAKPPLLHLGYTALLQAEESDIDDFLWMREKGLLAMLERDYETAKQLLEDASEIFGEDPDAVRLLAECYAQTGDADNALQASDLLVRLQPDGIDGYLYRARAFYERGDLNACLHDLNRVLERHPSYIAALSLAGRCYRMLGEYDNAYEMYKRILDLQPDDIDAVLAVADINRQKLNALESGQAHGGRAERKRLKQALGKKTIGQRLKLGGFFLVTGKWFSLIVLVLFQIYTASSFKNYTGESIIRYFVGADKAPEIRTVSSIDELVRLPAKVDGVSIALDQAEYTGIVQVKVTEDDEEEIKYVKGSEIKKQGLESAITGYLCVGELNGKQLIVLTDYDQAKQIYDNHRIELKGTVQDVDSDIAREYKKWRSQQPKVEASMTEAVEVNEADEVIKKLEKMKEQGVYHPFADQVPEKYVNTVEVPTHSEHVRIPWKFNIHFVILALLYASVLAEVRRVWRYLRFN</sequence>
<protein>
    <recommendedName>
        <fullName evidence="6">J domain-containing protein</fullName>
    </recommendedName>
</protein>
<feature type="region of interest" description="Disordered" evidence="4">
    <location>
        <begin position="56"/>
        <end position="88"/>
    </location>
</feature>
<comment type="caution">
    <text evidence="7">The sequence shown here is derived from an EMBL/GenBank/DDBJ whole genome shotgun (WGS) entry which is preliminary data.</text>
</comment>
<evidence type="ECO:0000256" key="4">
    <source>
        <dbReference type="SAM" id="MobiDB-lite"/>
    </source>
</evidence>
<evidence type="ECO:0000256" key="1">
    <source>
        <dbReference type="ARBA" id="ARBA00022705"/>
    </source>
</evidence>
<feature type="transmembrane region" description="Helical" evidence="5">
    <location>
        <begin position="669"/>
        <end position="687"/>
    </location>
</feature>
<dbReference type="RefSeq" id="WP_160041416.1">
    <property type="nucleotide sequence ID" value="NZ_BORQ01000002.1"/>
</dbReference>
<keyword evidence="5" id="KW-0812">Transmembrane</keyword>
<keyword evidence="8" id="KW-1185">Reference proteome</keyword>
<dbReference type="Gene3D" id="1.10.287.110">
    <property type="entry name" value="DnaJ domain"/>
    <property type="match status" value="1"/>
</dbReference>
<keyword evidence="2" id="KW-0346">Stress response</keyword>
<evidence type="ECO:0000313" key="7">
    <source>
        <dbReference type="EMBL" id="GIO30961.1"/>
    </source>
</evidence>
<dbReference type="Gene3D" id="1.25.40.10">
    <property type="entry name" value="Tetratricopeptide repeat domain"/>
    <property type="match status" value="1"/>
</dbReference>
<gene>
    <name evidence="7" type="ORF">J2TS6_21020</name>
</gene>
<feature type="transmembrane region" description="Helical" evidence="5">
    <location>
        <begin position="442"/>
        <end position="464"/>
    </location>
</feature>
<name>A0A919XEZ9_9BACL</name>
<evidence type="ECO:0000256" key="5">
    <source>
        <dbReference type="SAM" id="Phobius"/>
    </source>
</evidence>
<dbReference type="Proteomes" id="UP000679779">
    <property type="component" value="Unassembled WGS sequence"/>
</dbReference>
<proteinExistence type="predicted"/>
<evidence type="ECO:0000313" key="8">
    <source>
        <dbReference type="Proteomes" id="UP000679779"/>
    </source>
</evidence>
<evidence type="ECO:0000259" key="6">
    <source>
        <dbReference type="PROSITE" id="PS50076"/>
    </source>
</evidence>
<feature type="repeat" description="TPR" evidence="3">
    <location>
        <begin position="361"/>
        <end position="394"/>
    </location>
</feature>
<keyword evidence="5" id="KW-1133">Transmembrane helix</keyword>